<keyword evidence="3" id="KW-1185">Reference proteome</keyword>
<evidence type="ECO:0000313" key="3">
    <source>
        <dbReference type="Proteomes" id="UP000011713"/>
    </source>
</evidence>
<proteinExistence type="predicted"/>
<reference evidence="2" key="2">
    <citation type="submission" date="2015-06" db="UniProtKB">
        <authorList>
            <consortium name="EnsemblProtists"/>
        </authorList>
    </citation>
    <scope>IDENTIFICATION</scope>
    <source>
        <strain evidence="2">Emoy2</strain>
    </source>
</reference>
<accession>M4B9R1</accession>
<sequence length="55" mass="6179">MCQEQYATEILRKFGYDKAHAVGNRMEVNMRLMGDNTNNGQPAGPAKSIRRPSKP</sequence>
<evidence type="ECO:0000313" key="2">
    <source>
        <dbReference type="EnsemblProtists" id="HpaP803021"/>
    </source>
</evidence>
<organism evidence="2 3">
    <name type="scientific">Hyaloperonospora arabidopsidis (strain Emoy2)</name>
    <name type="common">Downy mildew agent</name>
    <name type="synonym">Peronospora arabidopsidis</name>
    <dbReference type="NCBI Taxonomy" id="559515"/>
    <lineage>
        <taxon>Eukaryota</taxon>
        <taxon>Sar</taxon>
        <taxon>Stramenopiles</taxon>
        <taxon>Oomycota</taxon>
        <taxon>Peronosporomycetes</taxon>
        <taxon>Peronosporales</taxon>
        <taxon>Peronosporaceae</taxon>
        <taxon>Hyaloperonospora</taxon>
    </lineage>
</organism>
<dbReference type="Proteomes" id="UP000011713">
    <property type="component" value="Unassembled WGS sequence"/>
</dbReference>
<protein>
    <submittedName>
        <fullName evidence="2">Uncharacterized protein</fullName>
    </submittedName>
</protein>
<feature type="region of interest" description="Disordered" evidence="1">
    <location>
        <begin position="32"/>
        <end position="55"/>
    </location>
</feature>
<dbReference type="EnsemblProtists" id="HpaT803021">
    <property type="protein sequence ID" value="HpaP803021"/>
    <property type="gene ID" value="HpaG803021"/>
</dbReference>
<dbReference type="HOGENOM" id="CLU_3036468_0_0_1"/>
<name>M4B9R1_HYAAE</name>
<evidence type="ECO:0000256" key="1">
    <source>
        <dbReference type="SAM" id="MobiDB-lite"/>
    </source>
</evidence>
<dbReference type="InParanoid" id="M4B9R1"/>
<dbReference type="EMBL" id="JH598031">
    <property type="status" value="NOT_ANNOTATED_CDS"/>
    <property type="molecule type" value="Genomic_DNA"/>
</dbReference>
<dbReference type="AlphaFoldDB" id="M4B9R1"/>
<dbReference type="VEuPathDB" id="FungiDB:HpaG803021"/>
<reference evidence="3" key="1">
    <citation type="journal article" date="2010" name="Science">
        <title>Signatures of adaptation to obligate biotrophy in the Hyaloperonospora arabidopsidis genome.</title>
        <authorList>
            <person name="Baxter L."/>
            <person name="Tripathy S."/>
            <person name="Ishaque N."/>
            <person name="Boot N."/>
            <person name="Cabral A."/>
            <person name="Kemen E."/>
            <person name="Thines M."/>
            <person name="Ah-Fong A."/>
            <person name="Anderson R."/>
            <person name="Badejoko W."/>
            <person name="Bittner-Eddy P."/>
            <person name="Boore J.L."/>
            <person name="Chibucos M.C."/>
            <person name="Coates M."/>
            <person name="Dehal P."/>
            <person name="Delehaunty K."/>
            <person name="Dong S."/>
            <person name="Downton P."/>
            <person name="Dumas B."/>
            <person name="Fabro G."/>
            <person name="Fronick C."/>
            <person name="Fuerstenberg S.I."/>
            <person name="Fulton L."/>
            <person name="Gaulin E."/>
            <person name="Govers F."/>
            <person name="Hughes L."/>
            <person name="Humphray S."/>
            <person name="Jiang R.H."/>
            <person name="Judelson H."/>
            <person name="Kamoun S."/>
            <person name="Kyung K."/>
            <person name="Meijer H."/>
            <person name="Minx P."/>
            <person name="Morris P."/>
            <person name="Nelson J."/>
            <person name="Phuntumart V."/>
            <person name="Qutob D."/>
            <person name="Rehmany A."/>
            <person name="Rougon-Cardoso A."/>
            <person name="Ryden P."/>
            <person name="Torto-Alalibo T."/>
            <person name="Studholme D."/>
            <person name="Wang Y."/>
            <person name="Win J."/>
            <person name="Wood J."/>
            <person name="Clifton S.W."/>
            <person name="Rogers J."/>
            <person name="Van den Ackerveken G."/>
            <person name="Jones J.D."/>
            <person name="McDowell J.M."/>
            <person name="Beynon J."/>
            <person name="Tyler B.M."/>
        </authorList>
    </citation>
    <scope>NUCLEOTIDE SEQUENCE [LARGE SCALE GENOMIC DNA]</scope>
    <source>
        <strain evidence="3">Emoy2</strain>
    </source>
</reference>